<dbReference type="InterPro" id="IPR025774">
    <property type="entry name" value="PiNMT-like"/>
</dbReference>
<dbReference type="PANTHER" id="PTHR44068">
    <property type="entry name" value="ZGC:194242"/>
    <property type="match status" value="1"/>
</dbReference>
<keyword evidence="2 4" id="KW-0808">Transferase</keyword>
<dbReference type="SUPFAM" id="SSF53335">
    <property type="entry name" value="S-adenosyl-L-methionine-dependent methyltransferases"/>
    <property type="match status" value="1"/>
</dbReference>
<evidence type="ECO:0000313" key="9">
    <source>
        <dbReference type="Proteomes" id="UP000324585"/>
    </source>
</evidence>
<dbReference type="Proteomes" id="UP000324585">
    <property type="component" value="Unassembled WGS sequence"/>
</dbReference>
<dbReference type="GO" id="GO:0008168">
    <property type="term" value="F:methyltransferase activity"/>
    <property type="evidence" value="ECO:0007669"/>
    <property type="project" value="UniProtKB-KW"/>
</dbReference>
<feature type="region of interest" description="SAM motif III" evidence="4">
    <location>
        <begin position="316"/>
        <end position="325"/>
    </location>
</feature>
<organism evidence="8 9">
    <name type="scientific">Porphyridium purpureum</name>
    <name type="common">Red alga</name>
    <name type="synonym">Porphyridium cruentum</name>
    <dbReference type="NCBI Taxonomy" id="35688"/>
    <lineage>
        <taxon>Eukaryota</taxon>
        <taxon>Rhodophyta</taxon>
        <taxon>Bangiophyceae</taxon>
        <taxon>Porphyridiales</taxon>
        <taxon>Porphyridiaceae</taxon>
        <taxon>Porphyridium</taxon>
    </lineage>
</organism>
<dbReference type="PROSITE" id="PS51581">
    <property type="entry name" value="SAM_GTMT"/>
    <property type="match status" value="1"/>
</dbReference>
<dbReference type="PANTHER" id="PTHR44068:SF11">
    <property type="entry name" value="GERANYL DIPHOSPHATE 2-C-METHYLTRANSFERASE"/>
    <property type="match status" value="1"/>
</dbReference>
<reference evidence="9" key="1">
    <citation type="journal article" date="2019" name="Nat. Commun.">
        <title>Expansion of phycobilisome linker gene families in mesophilic red algae.</title>
        <authorList>
            <person name="Lee J."/>
            <person name="Kim D."/>
            <person name="Bhattacharya D."/>
            <person name="Yoon H.S."/>
        </authorList>
    </citation>
    <scope>NUCLEOTIDE SEQUENCE [LARGE SCALE GENOMIC DNA]</scope>
    <source>
        <strain evidence="9">CCMP 1328</strain>
    </source>
</reference>
<evidence type="ECO:0000256" key="1">
    <source>
        <dbReference type="ARBA" id="ARBA00022603"/>
    </source>
</evidence>
<dbReference type="Pfam" id="PF13847">
    <property type="entry name" value="Methyltransf_31"/>
    <property type="match status" value="1"/>
</dbReference>
<protein>
    <submittedName>
        <fullName evidence="8">2-methyl-6-phytyl-1,4-hydroquinone methyltransferase</fullName>
    </submittedName>
</protein>
<proteinExistence type="inferred from homology"/>
<dbReference type="InterPro" id="IPR050447">
    <property type="entry name" value="Erg6_SMT_methyltransf"/>
</dbReference>
<keyword evidence="6" id="KW-0472">Membrane</keyword>
<feature type="region of interest" description="Disordered" evidence="5">
    <location>
        <begin position="1"/>
        <end position="22"/>
    </location>
</feature>
<name>A0A5J4Z1W0_PORPP</name>
<evidence type="ECO:0000259" key="7">
    <source>
        <dbReference type="Pfam" id="PF13847"/>
    </source>
</evidence>
<gene>
    <name evidence="8" type="ORF">FVE85_0653</name>
</gene>
<feature type="transmembrane region" description="Helical" evidence="6">
    <location>
        <begin position="125"/>
        <end position="143"/>
    </location>
</feature>
<dbReference type="Gene3D" id="3.40.50.150">
    <property type="entry name" value="Vaccinia Virus protein VP39"/>
    <property type="match status" value="1"/>
</dbReference>
<dbReference type="CDD" id="cd02440">
    <property type="entry name" value="AdoMet_MTases"/>
    <property type="match status" value="1"/>
</dbReference>
<accession>A0A5J4Z1W0</accession>
<dbReference type="InterPro" id="IPR029063">
    <property type="entry name" value="SAM-dependent_MTases_sf"/>
</dbReference>
<keyword evidence="9" id="KW-1185">Reference proteome</keyword>
<keyword evidence="3 4" id="KW-0949">S-adenosyl-L-methionine</keyword>
<feature type="transmembrane region" description="Helical" evidence="6">
    <location>
        <begin position="32"/>
        <end position="52"/>
    </location>
</feature>
<dbReference type="EMBL" id="VRMN01000002">
    <property type="protein sequence ID" value="KAA8496924.1"/>
    <property type="molecule type" value="Genomic_DNA"/>
</dbReference>
<dbReference type="AlphaFoldDB" id="A0A5J4Z1W0"/>
<dbReference type="OMA" id="ATWCQRD"/>
<evidence type="ECO:0000256" key="6">
    <source>
        <dbReference type="SAM" id="Phobius"/>
    </source>
</evidence>
<comment type="similarity">
    <text evidence="4">Belongs to the class I-like SAM-binding methyltransferase superfamily. gTMT family.</text>
</comment>
<dbReference type="GO" id="GO:0032259">
    <property type="term" value="P:methylation"/>
    <property type="evidence" value="ECO:0007669"/>
    <property type="project" value="UniProtKB-UniRule"/>
</dbReference>
<feature type="region of interest" description="SAM motif I" evidence="4">
    <location>
        <begin position="226"/>
        <end position="235"/>
    </location>
</feature>
<dbReference type="InterPro" id="IPR025714">
    <property type="entry name" value="Methyltranfer_dom"/>
</dbReference>
<evidence type="ECO:0000256" key="4">
    <source>
        <dbReference type="PROSITE-ProRule" id="PRU00914"/>
    </source>
</evidence>
<evidence type="ECO:0000313" key="8">
    <source>
        <dbReference type="EMBL" id="KAA8496924.1"/>
    </source>
</evidence>
<keyword evidence="1 4" id="KW-0489">Methyltransferase</keyword>
<keyword evidence="6" id="KW-0812">Transmembrane</keyword>
<dbReference type="OrthoDB" id="3885at2759"/>
<feature type="region of interest" description="SAM motif II" evidence="4">
    <location>
        <begin position="289"/>
        <end position="297"/>
    </location>
</feature>
<evidence type="ECO:0000256" key="3">
    <source>
        <dbReference type="ARBA" id="ARBA00022691"/>
    </source>
</evidence>
<feature type="domain" description="Methyltransferase" evidence="7">
    <location>
        <begin position="225"/>
        <end position="369"/>
    </location>
</feature>
<keyword evidence="6" id="KW-1133">Transmembrane helix</keyword>
<sequence>MGWSKWNRSRSTLSAEDVQGDMERQKRALSSISGMVGGGASMAFIGLAGAATGKLSADSSRRAGSSHARSVSTREKAFVASPQRQLGVRVRGARIAENKALVRMGVTLGTVPHALLAMVSATVPVMWKAVLALAVIVVLALIIKKDLDTPKRPYTGSFDGVGAEYDKWTMDGILEYYWGEHIHLGYYSKEEQAQKGGAFKKDFKQAKIDFTKQMLYWTGVKAPRRILDVGCGIGGTSRILAKEFPHAEVIGISLSSEQVQRATALAEKEGLDNVTFRLMDALHMDFDDDTFDLVWGCESGEHMPDKAAYVNEMTRVLAPQGTLAIATWCQRDTPPEFTQTEKDRLQYLYDEWSHPHFISYQEYMRIMQRTNVMGDVIGEDWNDVTLPSWRHSNWVGVVDPWPVIFKFNPALWYWVIREIVCLERMHRAFRDGLMQYGMIKGVKKVSSKAAAAISAAAASQST</sequence>
<evidence type="ECO:0000256" key="5">
    <source>
        <dbReference type="SAM" id="MobiDB-lite"/>
    </source>
</evidence>
<evidence type="ECO:0000256" key="2">
    <source>
        <dbReference type="ARBA" id="ARBA00022679"/>
    </source>
</evidence>
<comment type="caution">
    <text evidence="8">The sequence shown here is derived from an EMBL/GenBank/DDBJ whole genome shotgun (WGS) entry which is preliminary data.</text>
</comment>